<evidence type="ECO:0000259" key="1">
    <source>
        <dbReference type="Pfam" id="PF01973"/>
    </source>
</evidence>
<dbReference type="Proteomes" id="UP000286482">
    <property type="component" value="Unassembled WGS sequence"/>
</dbReference>
<gene>
    <name evidence="3" type="ORF">DBZ36_04005</name>
</gene>
<dbReference type="AlphaFoldDB" id="A0A420EG04"/>
<sequence length="967" mass="111512">MINTFDFQIELDESIQQANEALLAPLMRKRYERNLQAISQFDLNLAHGIANHHSVNYSPFITKQKYINISNHHKGRALYSVNPQAQVNKQLDAFSRYCPEYNPGSSQIIEPVVEYGAPLELQMPGLIDNLKPFSQTGNNLVILGCGLGLHLRQLLQSREWEHVLIVEPELDLLHNSLLSAQWRELLAVVNSNKTVLSINSGSVDQEAVDEIDNWRKKHNVEQFCVYRHYDYAAFNHFEYDVLCGRDPFADSYAYPEQSHQRDFEISFSLSNFISPSIQQYWNNNSSDLKAKFFKNIAAFERYMPDIANFARNHKSSLWTLITIGENDYAYVDLEQGVVVGLQSQQDCERYFDFYQKKPRIDALDARQSFLKPSPFIHYKHSSSLKDLVLEIPEEESSLPYKLPSLIMYGCQKGYQIENLYRDHQVDNFILYEPNHDFFFGSLHLIDWEMIFSSAHKNDGKIYLNIGDDGSNMFDDIHLRLQSYGIHILSYTFFFVSYFQSQMDRSIRDTREQFRVLLGMSEFYDHAFFNLNHTNESFRLNQHYLLRNKPTSIIQRLENTPVFIVGNGPSLDQSVETLREMQGKAIIVSVGTSLKALYELGIKPDMHAEVEQTRATLHWVCQVPDPDWLASIDLITVNGIHPDVSAMFRDTLFCFKVGEAGTISHQEIDPDFSRFEQIAYSYPTVSNCALSYCLKLGFKQIYLFGVDLGFKDIDKHHSKHSAYYNVNSKGEQLYDYRKHGVGLRVKGNFEDFVFTKQEFKYSAMILAQAIEEYPAAEVYNTSDGSFIEGTQPLPCDRVLLGSDDIDKQGFIDELKSNCYDTNMRPAYEQFKKHFEYDAFEENLDGVTELISRDCESWDDILEALNAQTSLIKASARQENSLFFYLVRGSATFCLTYLTRLAYSSSDEQTGLDRFNEGKSIWLQYLEDIKVQVRDDFGAFDQTSGPIPGKDFESLPALDILEKRKALNL</sequence>
<dbReference type="RefSeq" id="WP_120353644.1">
    <property type="nucleotide sequence ID" value="NZ_RAQO01000004.1"/>
</dbReference>
<dbReference type="InterPro" id="IPR045376">
    <property type="entry name" value="Maf_N"/>
</dbReference>
<reference evidence="3 4" key="1">
    <citation type="submission" date="2018-09" db="EMBL/GenBank/DDBJ databases">
        <authorList>
            <person name="Wang Z."/>
        </authorList>
    </citation>
    <scope>NUCLEOTIDE SEQUENCE [LARGE SCALE GENOMIC DNA]</scope>
    <source>
        <strain evidence="3 4">ALS 81</strain>
    </source>
</reference>
<dbReference type="EMBL" id="RAQO01000004">
    <property type="protein sequence ID" value="RKF19639.1"/>
    <property type="molecule type" value="Genomic_DNA"/>
</dbReference>
<feature type="domain" description="6-hydroxymethylpterin diphosphokinase MptE-like" evidence="1">
    <location>
        <begin position="545"/>
        <end position="711"/>
    </location>
</feature>
<dbReference type="OrthoDB" id="7254531at2"/>
<dbReference type="PANTHER" id="PTHR41786:SF1">
    <property type="entry name" value="6-HYDROXYMETHYLPTERIN DIPHOSPHOKINASE MPTE-LIKE DOMAIN-CONTAINING PROTEIN"/>
    <property type="match status" value="1"/>
</dbReference>
<comment type="caution">
    <text evidence="3">The sequence shown here is derived from an EMBL/GenBank/DDBJ whole genome shotgun (WGS) entry which is preliminary data.</text>
</comment>
<dbReference type="Pfam" id="PF01973">
    <property type="entry name" value="MptE-like"/>
    <property type="match status" value="1"/>
</dbReference>
<name>A0A420EG04_9ALTE</name>
<dbReference type="Pfam" id="PF20157">
    <property type="entry name" value="Maf_flag10_N"/>
    <property type="match status" value="2"/>
</dbReference>
<keyword evidence="4" id="KW-1185">Reference proteome</keyword>
<accession>A0A420EG04</accession>
<protein>
    <submittedName>
        <fullName evidence="3">DUF115 domain-containing protein</fullName>
    </submittedName>
</protein>
<dbReference type="Gene3D" id="3.90.1480.10">
    <property type="entry name" value="Alpha-2,3-sialyltransferase"/>
    <property type="match status" value="1"/>
</dbReference>
<proteinExistence type="predicted"/>
<organism evidence="3 4">
    <name type="scientific">Alginatibacterium sediminis</name>
    <dbReference type="NCBI Taxonomy" id="2164068"/>
    <lineage>
        <taxon>Bacteria</taxon>
        <taxon>Pseudomonadati</taxon>
        <taxon>Pseudomonadota</taxon>
        <taxon>Gammaproteobacteria</taxon>
        <taxon>Alteromonadales</taxon>
        <taxon>Alteromonadaceae</taxon>
        <taxon>Alginatibacterium</taxon>
    </lineage>
</organism>
<dbReference type="InterPro" id="IPR002826">
    <property type="entry name" value="MptE-like"/>
</dbReference>
<feature type="domain" description="Glycosyltransferase Maf N-terminal" evidence="2">
    <location>
        <begin position="30"/>
        <end position="235"/>
    </location>
</feature>
<evidence type="ECO:0000313" key="3">
    <source>
        <dbReference type="EMBL" id="RKF19639.1"/>
    </source>
</evidence>
<evidence type="ECO:0000259" key="2">
    <source>
        <dbReference type="Pfam" id="PF20157"/>
    </source>
</evidence>
<evidence type="ECO:0000313" key="4">
    <source>
        <dbReference type="Proteomes" id="UP000286482"/>
    </source>
</evidence>
<dbReference type="PANTHER" id="PTHR41786">
    <property type="entry name" value="MOTILITY ACCESSORY FACTOR MAF"/>
    <property type="match status" value="1"/>
</dbReference>
<feature type="domain" description="Glycosyltransferase Maf N-terminal" evidence="2">
    <location>
        <begin position="292"/>
        <end position="516"/>
    </location>
</feature>